<organism evidence="1 2">
    <name type="scientific">Clostridium saudiense</name>
    <dbReference type="NCBI Taxonomy" id="1414720"/>
    <lineage>
        <taxon>Bacteria</taxon>
        <taxon>Bacillati</taxon>
        <taxon>Bacillota</taxon>
        <taxon>Clostridia</taxon>
        <taxon>Eubacteriales</taxon>
        <taxon>Clostridiaceae</taxon>
        <taxon>Clostridium</taxon>
    </lineage>
</organism>
<name>A0ABS2FL13_9CLOT</name>
<dbReference type="EMBL" id="JACJLL010000195">
    <property type="protein sequence ID" value="MBM6820899.1"/>
    <property type="molecule type" value="Genomic_DNA"/>
</dbReference>
<gene>
    <name evidence="1" type="ORF">H6A19_16405</name>
</gene>
<evidence type="ECO:0000313" key="1">
    <source>
        <dbReference type="EMBL" id="MBM6820899.1"/>
    </source>
</evidence>
<protein>
    <recommendedName>
        <fullName evidence="3">DUF1934 domain-containing protein</fullName>
    </recommendedName>
</protein>
<proteinExistence type="predicted"/>
<dbReference type="RefSeq" id="WP_133015305.1">
    <property type="nucleotide sequence ID" value="NZ_JACJLL010000195.1"/>
</dbReference>
<dbReference type="Proteomes" id="UP000767334">
    <property type="component" value="Unassembled WGS sequence"/>
</dbReference>
<reference evidence="1 2" key="1">
    <citation type="journal article" date="2021" name="Sci. Rep.">
        <title>The distribution of antibiotic resistance genes in chicken gut microbiota commensals.</title>
        <authorList>
            <person name="Juricova H."/>
            <person name="Matiasovicova J."/>
            <person name="Kubasova T."/>
            <person name="Cejkova D."/>
            <person name="Rychlik I."/>
        </authorList>
    </citation>
    <scope>NUCLEOTIDE SEQUENCE [LARGE SCALE GENOMIC DNA]</scope>
    <source>
        <strain evidence="1 2">An435</strain>
    </source>
</reference>
<evidence type="ECO:0008006" key="3">
    <source>
        <dbReference type="Google" id="ProtNLM"/>
    </source>
</evidence>
<keyword evidence="2" id="KW-1185">Reference proteome</keyword>
<accession>A0ABS2FL13</accession>
<comment type="caution">
    <text evidence="1">The sequence shown here is derived from an EMBL/GenBank/DDBJ whole genome shotgun (WGS) entry which is preliminary data.</text>
</comment>
<sequence length="155" mass="18237">MDKLKDINIFRCYTLDYIGKYRFYEEEEFIEAVKDGEYILENLKESNRFDYNQASYTFTKFGNISEGITEKNVTLEIEKDNINVMLNGKITHLDLIYKMEVKKLEDHYRVATRISEKGENVSALLYINLNDGDECLKALESVKEFQENLKNSSNK</sequence>
<evidence type="ECO:0000313" key="2">
    <source>
        <dbReference type="Proteomes" id="UP000767334"/>
    </source>
</evidence>